<evidence type="ECO:0000256" key="10">
    <source>
        <dbReference type="ARBA" id="ARBA00023277"/>
    </source>
</evidence>
<dbReference type="InterPro" id="IPR002772">
    <property type="entry name" value="Glyco_hydro_3_C"/>
</dbReference>
<dbReference type="InterPro" id="IPR017853">
    <property type="entry name" value="GH"/>
</dbReference>
<dbReference type="Gene3D" id="3.40.50.1700">
    <property type="entry name" value="Glycoside hydrolase family 3 C-terminal domain"/>
    <property type="match status" value="1"/>
</dbReference>
<evidence type="ECO:0000256" key="7">
    <source>
        <dbReference type="ARBA" id="ARBA00022729"/>
    </source>
</evidence>
<dbReference type="GO" id="GO:0009251">
    <property type="term" value="P:glucan catabolic process"/>
    <property type="evidence" value="ECO:0007669"/>
    <property type="project" value="TreeGrafter"/>
</dbReference>
<evidence type="ECO:0000313" key="24">
    <source>
        <dbReference type="EMBL" id="RSM17137.1"/>
    </source>
</evidence>
<reference evidence="24 25" key="1">
    <citation type="submission" date="2017-06" db="EMBL/GenBank/DDBJ databases">
        <title>Cmopartive genomic analysis of Ambrosia Fusariam Clade fungi.</title>
        <authorList>
            <person name="Stajich J.E."/>
            <person name="Carrillo J."/>
            <person name="Kijimoto T."/>
            <person name="Eskalen A."/>
            <person name="O'Donnell K."/>
            <person name="Kasson M."/>
        </authorList>
    </citation>
    <scope>NUCLEOTIDE SEQUENCE [LARGE SCALE GENOMIC DNA]</scope>
    <source>
        <strain evidence="24 25">NRRL 20438</strain>
    </source>
</reference>
<protein>
    <recommendedName>
        <fullName evidence="18">Beta-glucosidase cel3A</fullName>
        <ecNumber evidence="5">3.2.1.21</ecNumber>
    </recommendedName>
    <alternativeName>
        <fullName evidence="15">Beta-D-glucoside glucohydrolase G</fullName>
    </alternativeName>
    <alternativeName>
        <fullName evidence="19">Beta-D-glucoside glucohydrolase cel3A</fullName>
    </alternativeName>
    <alternativeName>
        <fullName evidence="16">Cellobiase G</fullName>
    </alternativeName>
    <alternativeName>
        <fullName evidence="21">Cellobiase cel3A</fullName>
    </alternativeName>
    <alternativeName>
        <fullName evidence="17">Gentiobiase G</fullName>
    </alternativeName>
    <alternativeName>
        <fullName evidence="20">Gentiobiase cel3A</fullName>
    </alternativeName>
    <alternativeName>
        <fullName evidence="14">Probable beta-glucosidase G</fullName>
    </alternativeName>
</protein>
<dbReference type="GO" id="GO:0008422">
    <property type="term" value="F:beta-glucosidase activity"/>
    <property type="evidence" value="ECO:0007669"/>
    <property type="project" value="UniProtKB-EC"/>
</dbReference>
<comment type="subcellular location">
    <subcellularLocation>
        <location evidence="2">Secreted</location>
    </subcellularLocation>
</comment>
<evidence type="ECO:0000256" key="2">
    <source>
        <dbReference type="ARBA" id="ARBA00004613"/>
    </source>
</evidence>
<comment type="pathway">
    <text evidence="3">Glycan metabolism; cellulose degradation.</text>
</comment>
<keyword evidence="7 22" id="KW-0732">Signal</keyword>
<comment type="similarity">
    <text evidence="4">Belongs to the glycosyl hydrolase 3 family.</text>
</comment>
<comment type="catalytic activity">
    <reaction evidence="1">
        <text>Hydrolysis of terminal, non-reducing beta-D-glucosyl residues with release of beta-D-glucose.</text>
        <dbReference type="EC" id="3.2.1.21"/>
    </reaction>
</comment>
<proteinExistence type="inferred from homology"/>
<feature type="signal peptide" evidence="22">
    <location>
        <begin position="1"/>
        <end position="24"/>
    </location>
</feature>
<dbReference type="Pfam" id="PF00933">
    <property type="entry name" value="Glyco_hydro_3"/>
    <property type="match status" value="1"/>
</dbReference>
<dbReference type="Gene3D" id="2.60.40.10">
    <property type="entry name" value="Immunoglobulins"/>
    <property type="match status" value="1"/>
</dbReference>
<evidence type="ECO:0000256" key="6">
    <source>
        <dbReference type="ARBA" id="ARBA00022525"/>
    </source>
</evidence>
<keyword evidence="8" id="KW-0378">Hydrolase</keyword>
<dbReference type="InterPro" id="IPR050288">
    <property type="entry name" value="Cellulose_deg_GH3"/>
</dbReference>
<gene>
    <name evidence="24" type="ORF">CDV31_004030</name>
</gene>
<dbReference type="Pfam" id="PF01915">
    <property type="entry name" value="Glyco_hydro_3_C"/>
    <property type="match status" value="1"/>
</dbReference>
<evidence type="ECO:0000256" key="5">
    <source>
        <dbReference type="ARBA" id="ARBA00012744"/>
    </source>
</evidence>
<feature type="chain" id="PRO_5019251046" description="Beta-glucosidase cel3A" evidence="22">
    <location>
        <begin position="25"/>
        <end position="790"/>
    </location>
</feature>
<dbReference type="EC" id="3.2.1.21" evidence="5"/>
<evidence type="ECO:0000256" key="22">
    <source>
        <dbReference type="SAM" id="SignalP"/>
    </source>
</evidence>
<dbReference type="PANTHER" id="PTHR42715">
    <property type="entry name" value="BETA-GLUCOSIDASE"/>
    <property type="match status" value="1"/>
</dbReference>
<dbReference type="SMART" id="SM01217">
    <property type="entry name" value="Fn3_like"/>
    <property type="match status" value="1"/>
</dbReference>
<dbReference type="SUPFAM" id="SSF52279">
    <property type="entry name" value="Beta-D-glucan exohydrolase, C-terminal domain"/>
    <property type="match status" value="1"/>
</dbReference>
<evidence type="ECO:0000256" key="4">
    <source>
        <dbReference type="ARBA" id="ARBA00005336"/>
    </source>
</evidence>
<dbReference type="InterPro" id="IPR026891">
    <property type="entry name" value="Fn3-like"/>
</dbReference>
<comment type="caution">
    <text evidence="24">The sequence shown here is derived from an EMBL/GenBank/DDBJ whole genome shotgun (WGS) entry which is preliminary data.</text>
</comment>
<evidence type="ECO:0000256" key="3">
    <source>
        <dbReference type="ARBA" id="ARBA00004987"/>
    </source>
</evidence>
<accession>A0A428US95</accession>
<dbReference type="Proteomes" id="UP000288429">
    <property type="component" value="Unassembled WGS sequence"/>
</dbReference>
<evidence type="ECO:0000256" key="21">
    <source>
        <dbReference type="ARBA" id="ARBA00083611"/>
    </source>
</evidence>
<keyword evidence="25" id="KW-1185">Reference proteome</keyword>
<dbReference type="Gene3D" id="3.20.20.300">
    <property type="entry name" value="Glycoside hydrolase, family 3, N-terminal domain"/>
    <property type="match status" value="1"/>
</dbReference>
<evidence type="ECO:0000256" key="16">
    <source>
        <dbReference type="ARBA" id="ARBA00041601"/>
    </source>
</evidence>
<name>A0A428US95_9HYPO</name>
<dbReference type="SUPFAM" id="SSF51445">
    <property type="entry name" value="(Trans)glycosidases"/>
    <property type="match status" value="1"/>
</dbReference>
<keyword evidence="6" id="KW-0964">Secreted</keyword>
<dbReference type="AlphaFoldDB" id="A0A428US95"/>
<evidence type="ECO:0000256" key="19">
    <source>
        <dbReference type="ARBA" id="ARBA00078013"/>
    </source>
</evidence>
<dbReference type="GO" id="GO:0005576">
    <property type="term" value="C:extracellular region"/>
    <property type="evidence" value="ECO:0007669"/>
    <property type="project" value="UniProtKB-SubCell"/>
</dbReference>
<evidence type="ECO:0000256" key="15">
    <source>
        <dbReference type="ARBA" id="ARBA00041276"/>
    </source>
</evidence>
<keyword evidence="11" id="KW-0326">Glycosidase</keyword>
<keyword evidence="9" id="KW-0325">Glycoprotein</keyword>
<dbReference type="InterPro" id="IPR036962">
    <property type="entry name" value="Glyco_hydro_3_N_sf"/>
</dbReference>
<dbReference type="Pfam" id="PF14310">
    <property type="entry name" value="Fn3-like"/>
    <property type="match status" value="1"/>
</dbReference>
<dbReference type="PRINTS" id="PR00133">
    <property type="entry name" value="GLHYDRLASE3"/>
</dbReference>
<keyword evidence="12" id="KW-0624">Polysaccharide degradation</keyword>
<evidence type="ECO:0000256" key="12">
    <source>
        <dbReference type="ARBA" id="ARBA00023326"/>
    </source>
</evidence>
<sequence length="790" mass="85104">MHLLRLFDPSTLLTVVTLVHSALGATSSTTATPPGAKSWDKALNKARSFVSQLTTDEKIGLVTGGYTQPSLPCVGAIGGIERLGFDGLCFSDGPAGYSRSDGVSVFASGITVAATWDRDLMYKRAVAIGEEFRAKGAHVHLGPSTGPLGRHALGGRNWESFGPDPYLAGAAMSASVQGIQSVGVQACSKHYIGNEQETQRTSSVQGNDTVIDAISSNIDDRTLHELYLWPFADAVRAGTASIMCSYNRVNGNYSCANSELMAILKEELAFPGYVVSDWYATHDTASHANAGLDLEMPGNVSVLAGPSYFGDLLLSAVKDGQVSESRLDDMAERVLTPYFLLGQDDNYPTVDPASGASFSVYQYGHKSELLLNYPKVPARDVRGNHAKLIRQLGAAGTVLLKNVNGTLPLTTQKEIGVFGNDASYPTGGSVYLGYGQNPEGFEIGTVDIGGGSGTVRHTNLVTPLDSIRKHVEKMNSRVQVLLDNNELVDGRFRTIYPVPDVCLLFLKAFASEGQDRSSIDLAWNATEAVENTAAVCPNTVVIVHGPGVVTMPWADNENVTAILSAHYPGEETGNSIVDVLWGRAEPSGRLPYTIPKKLADYGKPIVNLSQPVADPDAWQSDFDEGQMIDYRHFDANSIEPLFEFGFGLSYTQFNMSSNLAVHVNSRLSSRADKSKGVAPGGLKDLWTAVAKVAVEITNVGDSAGTAVPQLYVSLPTDKTPKGTPVRSLRGFEKVYLKPSQTRKVTFELKRRDLSFWDEDRKEWVIPEGKFIFAAGLSSRDLRAKAETTAL</sequence>
<dbReference type="EMBL" id="NIZV01000037">
    <property type="protein sequence ID" value="RSM17137.1"/>
    <property type="molecule type" value="Genomic_DNA"/>
</dbReference>
<comment type="function">
    <text evidence="13">Beta-glucosidases are one of a number of cellulolytic enzymes involved in the degradation of cellulosic biomass. Catalyzes the last step releasing glucose from the inhibitory cellobiose.</text>
</comment>
<evidence type="ECO:0000256" key="14">
    <source>
        <dbReference type="ARBA" id="ARBA00039579"/>
    </source>
</evidence>
<dbReference type="PANTHER" id="PTHR42715:SF12">
    <property type="entry name" value="BETA-GLUCOSIDASE G-RELATED"/>
    <property type="match status" value="1"/>
</dbReference>
<evidence type="ECO:0000256" key="8">
    <source>
        <dbReference type="ARBA" id="ARBA00022801"/>
    </source>
</evidence>
<keyword evidence="10" id="KW-0119">Carbohydrate metabolism</keyword>
<evidence type="ECO:0000256" key="11">
    <source>
        <dbReference type="ARBA" id="ARBA00023295"/>
    </source>
</evidence>
<dbReference type="InterPro" id="IPR013783">
    <property type="entry name" value="Ig-like_fold"/>
</dbReference>
<dbReference type="FunFam" id="3.20.20.300:FF:000002">
    <property type="entry name" value="Probable beta-glucosidase"/>
    <property type="match status" value="1"/>
</dbReference>
<evidence type="ECO:0000256" key="1">
    <source>
        <dbReference type="ARBA" id="ARBA00000448"/>
    </source>
</evidence>
<dbReference type="InterPro" id="IPR036881">
    <property type="entry name" value="Glyco_hydro_3_C_sf"/>
</dbReference>
<evidence type="ECO:0000313" key="25">
    <source>
        <dbReference type="Proteomes" id="UP000288429"/>
    </source>
</evidence>
<evidence type="ECO:0000256" key="9">
    <source>
        <dbReference type="ARBA" id="ARBA00023180"/>
    </source>
</evidence>
<dbReference type="InterPro" id="IPR001764">
    <property type="entry name" value="Glyco_hydro_3_N"/>
</dbReference>
<evidence type="ECO:0000256" key="20">
    <source>
        <dbReference type="ARBA" id="ARBA00083231"/>
    </source>
</evidence>
<evidence type="ECO:0000256" key="18">
    <source>
        <dbReference type="ARBA" id="ARBA00070030"/>
    </source>
</evidence>
<evidence type="ECO:0000256" key="13">
    <source>
        <dbReference type="ARBA" id="ARBA00024983"/>
    </source>
</evidence>
<evidence type="ECO:0000256" key="17">
    <source>
        <dbReference type="ARBA" id="ARBA00041808"/>
    </source>
</evidence>
<feature type="domain" description="Fibronectin type III-like" evidence="23">
    <location>
        <begin position="706"/>
        <end position="778"/>
    </location>
</feature>
<evidence type="ECO:0000259" key="23">
    <source>
        <dbReference type="SMART" id="SM01217"/>
    </source>
</evidence>
<organism evidence="24 25">
    <name type="scientific">Fusarium ambrosium</name>
    <dbReference type="NCBI Taxonomy" id="131363"/>
    <lineage>
        <taxon>Eukaryota</taxon>
        <taxon>Fungi</taxon>
        <taxon>Dikarya</taxon>
        <taxon>Ascomycota</taxon>
        <taxon>Pezizomycotina</taxon>
        <taxon>Sordariomycetes</taxon>
        <taxon>Hypocreomycetidae</taxon>
        <taxon>Hypocreales</taxon>
        <taxon>Nectriaceae</taxon>
        <taxon>Fusarium</taxon>
        <taxon>Fusarium solani species complex</taxon>
    </lineage>
</organism>